<evidence type="ECO:0000256" key="1">
    <source>
        <dbReference type="ARBA" id="ARBA00009003"/>
    </source>
</evidence>
<dbReference type="AlphaFoldDB" id="A0AAD4D342"/>
<protein>
    <recommendedName>
        <fullName evidence="5">Glycosyltransferase family 32 protein</fullName>
    </recommendedName>
</protein>
<feature type="region of interest" description="Disordered" evidence="2">
    <location>
        <begin position="205"/>
        <end position="238"/>
    </location>
</feature>
<keyword evidence="4" id="KW-1185">Reference proteome</keyword>
<evidence type="ECO:0000313" key="4">
    <source>
        <dbReference type="Proteomes" id="UP001194580"/>
    </source>
</evidence>
<dbReference type="EMBL" id="JAAAIL010002090">
    <property type="protein sequence ID" value="KAG0260697.1"/>
    <property type="molecule type" value="Genomic_DNA"/>
</dbReference>
<organism evidence="3 4">
    <name type="scientific">Linnemannia exigua</name>
    <dbReference type="NCBI Taxonomy" id="604196"/>
    <lineage>
        <taxon>Eukaryota</taxon>
        <taxon>Fungi</taxon>
        <taxon>Fungi incertae sedis</taxon>
        <taxon>Mucoromycota</taxon>
        <taxon>Mortierellomycotina</taxon>
        <taxon>Mortierellomycetes</taxon>
        <taxon>Mortierellales</taxon>
        <taxon>Mortierellaceae</taxon>
        <taxon>Linnemannia</taxon>
    </lineage>
</organism>
<comment type="similarity">
    <text evidence="1">Belongs to the glycosyltransferase 32 family.</text>
</comment>
<evidence type="ECO:0000256" key="2">
    <source>
        <dbReference type="SAM" id="MobiDB-lite"/>
    </source>
</evidence>
<proteinExistence type="inferred from homology"/>
<feature type="region of interest" description="Disordered" evidence="2">
    <location>
        <begin position="354"/>
        <end position="385"/>
    </location>
</feature>
<feature type="region of interest" description="Disordered" evidence="2">
    <location>
        <begin position="528"/>
        <end position="552"/>
    </location>
</feature>
<sequence length="617" mass="68794">MERPLRGWVINHTAILEPCDRRLHTSAHCLDYLTKEHLYLVPSRETRSWPNRILRHRSQPATSVVDNVVMDNVPVAEGVIVDDGYQRVTGSGSDGRVVTTTSTITTTTIAAGAEDELEEAEMMDFHIFWQGVITDKLSLSAHSFLFSQPLDRSRLHLWIDSSNLPGGVAEDYLQNTYAKDLVLEPLNKYIKFHVWDQAAQHAFAYPSPPQTSDNNDPDQLPEGGRVDPTSNNSSNIPITPPVALSDEARFLILNRYGGIYLDADVLLLRDMSPFYDAGMEFAYEWSNTLMYNTAILRLSKGSSVARRILDGATAREMEIQEKKRRKAMKGGGNVKVNITKDVATGVESLRLEKVPGRDEYKDKKRVRGSKSKTAKQALSAPVVPPASVPLPPTAVVATPIETAPSAGDQAGYDSNEDDTLGSSDGDSLFAAAIDLVASISTTRHHRHRHRRQLVKRGEMRPNEIYHPARLRGYLRPQDSAIENNGLVMMPVAVFDPLWLRVDDAESKVGLTTDRESAVEDLRTFPDAFSGTSNSVCPQQQQQDQGEAEGKEKKDFTAGPEVFMMGAYAYHWHNNWLTPIETQSWMGLMKKAYAQFLAGERPNLYGEWFRGDSGAFLF</sequence>
<dbReference type="InterPro" id="IPR007577">
    <property type="entry name" value="GlycoTrfase_DXD_sugar-bd_CS"/>
</dbReference>
<name>A0AAD4D342_9FUNG</name>
<gene>
    <name evidence="3" type="ORF">BGZ95_004382</name>
</gene>
<evidence type="ECO:0000313" key="3">
    <source>
        <dbReference type="EMBL" id="KAG0260697.1"/>
    </source>
</evidence>
<dbReference type="Pfam" id="PF04488">
    <property type="entry name" value="Gly_transf_sug"/>
    <property type="match status" value="1"/>
</dbReference>
<dbReference type="Gene3D" id="3.90.550.20">
    <property type="match status" value="1"/>
</dbReference>
<feature type="compositionally biased region" description="Polar residues" evidence="2">
    <location>
        <begin position="228"/>
        <end position="237"/>
    </location>
</feature>
<evidence type="ECO:0008006" key="5">
    <source>
        <dbReference type="Google" id="ProtNLM"/>
    </source>
</evidence>
<feature type="compositionally biased region" description="Basic residues" evidence="2">
    <location>
        <begin position="363"/>
        <end position="373"/>
    </location>
</feature>
<comment type="caution">
    <text evidence="3">The sequence shown here is derived from an EMBL/GenBank/DDBJ whole genome shotgun (WGS) entry which is preliminary data.</text>
</comment>
<accession>A0AAD4D342</accession>
<dbReference type="InterPro" id="IPR029044">
    <property type="entry name" value="Nucleotide-diphossugar_trans"/>
</dbReference>
<dbReference type="Proteomes" id="UP001194580">
    <property type="component" value="Unassembled WGS sequence"/>
</dbReference>
<dbReference type="SUPFAM" id="SSF53448">
    <property type="entry name" value="Nucleotide-diphospho-sugar transferases"/>
    <property type="match status" value="1"/>
</dbReference>
<reference evidence="3" key="1">
    <citation type="journal article" date="2020" name="Fungal Divers.">
        <title>Resolving the Mortierellaceae phylogeny through synthesis of multi-gene phylogenetics and phylogenomics.</title>
        <authorList>
            <person name="Vandepol N."/>
            <person name="Liber J."/>
            <person name="Desiro A."/>
            <person name="Na H."/>
            <person name="Kennedy M."/>
            <person name="Barry K."/>
            <person name="Grigoriev I.V."/>
            <person name="Miller A.N."/>
            <person name="O'Donnell K."/>
            <person name="Stajich J.E."/>
            <person name="Bonito G."/>
        </authorList>
    </citation>
    <scope>NUCLEOTIDE SEQUENCE</scope>
    <source>
        <strain evidence="3">NRRL 28262</strain>
    </source>
</reference>